<dbReference type="GO" id="GO:0006260">
    <property type="term" value="P:DNA replication"/>
    <property type="evidence" value="ECO:0007669"/>
    <property type="project" value="InterPro"/>
</dbReference>
<dbReference type="Pfam" id="PF06048">
    <property type="entry name" value="DUF927"/>
    <property type="match status" value="1"/>
</dbReference>
<gene>
    <name evidence="3" type="ORF">SAMN05216245_10848</name>
</gene>
<dbReference type="GO" id="GO:0003677">
    <property type="term" value="F:DNA binding"/>
    <property type="evidence" value="ECO:0007669"/>
    <property type="project" value="InterPro"/>
</dbReference>
<accession>A0A1I2B843</accession>
<dbReference type="Proteomes" id="UP000198896">
    <property type="component" value="Unassembled WGS sequence"/>
</dbReference>
<name>A0A1I2B843_9FIRM</name>
<keyword evidence="4" id="KW-1185">Reference proteome</keyword>
<dbReference type="InterPro" id="IPR034154">
    <property type="entry name" value="TOPRIM_DnaG/twinkle"/>
</dbReference>
<organism evidence="3 4">
    <name type="scientific">Succiniclasticum ruminis DSM 9236</name>
    <dbReference type="NCBI Taxonomy" id="1123323"/>
    <lineage>
        <taxon>Bacteria</taxon>
        <taxon>Bacillati</taxon>
        <taxon>Bacillota</taxon>
        <taxon>Negativicutes</taxon>
        <taxon>Acidaminococcales</taxon>
        <taxon>Acidaminococcaceae</taxon>
        <taxon>Succiniclasticum</taxon>
    </lineage>
</organism>
<dbReference type="EMBL" id="FONL01000008">
    <property type="protein sequence ID" value="SFE52324.1"/>
    <property type="molecule type" value="Genomic_DNA"/>
</dbReference>
<dbReference type="CDD" id="cd01029">
    <property type="entry name" value="TOPRIM_primases"/>
    <property type="match status" value="1"/>
</dbReference>
<evidence type="ECO:0000313" key="3">
    <source>
        <dbReference type="EMBL" id="SFE52324.1"/>
    </source>
</evidence>
<dbReference type="InterPro" id="IPR009270">
    <property type="entry name" value="DUF927"/>
</dbReference>
<dbReference type="Gene3D" id="3.40.1360.10">
    <property type="match status" value="1"/>
</dbReference>
<dbReference type="InterPro" id="IPR040538">
    <property type="entry name" value="Cch_HTH"/>
</dbReference>
<dbReference type="AlphaFoldDB" id="A0A1I2B843"/>
<proteinExistence type="predicted"/>
<dbReference type="STRING" id="1123323.SAMN05216245_10848"/>
<feature type="domain" description="DUF927" evidence="1">
    <location>
        <begin position="420"/>
        <end position="690"/>
    </location>
</feature>
<evidence type="ECO:0008006" key="5">
    <source>
        <dbReference type="Google" id="ProtNLM"/>
    </source>
</evidence>
<evidence type="ECO:0000259" key="2">
    <source>
        <dbReference type="Pfam" id="PF18662"/>
    </source>
</evidence>
<reference evidence="3 4" key="1">
    <citation type="submission" date="2016-10" db="EMBL/GenBank/DDBJ databases">
        <authorList>
            <person name="de Groot N.N."/>
        </authorList>
    </citation>
    <scope>NUCLEOTIDE SEQUENCE [LARGE SCALE GENOMIC DNA]</scope>
    <source>
        <strain evidence="3 4">DSM 9236</strain>
    </source>
</reference>
<protein>
    <recommendedName>
        <fullName evidence="5">DUF927 domain-containing protein</fullName>
    </recommendedName>
</protein>
<sequence length="943" mass="106227">MSNIKYLYPDAVSILKSYGKIEKRGEQLVGYCPVCGDDHHLFIKQGDDVDVVAYCQKCNAKGKDIFAAWARDGHKPALVFTSDDPIREWSPGAVWYPYKTESGDIGFYKKRMEYYDNYPDGTRKRGKMTPYYHADKLKKGQPKTCKDTLHIYNLYEAAQAEPGMLYIVEGEKCADALMKNGVLAITTKAGAKVGADTVKLTAREQELVNRHTRIIIIPDNDEPGWYYAEAWSKYVPKLQVIDVKRLKPEAPAKYDIADWIADGGNVAELMQMEPVPYESKANPYAEEWNKVYSFDNPIDLEGGESSGKEVALTVSLPTPEMEEELDPGEWQREDFRNREKLNALFDHIYLNKDSFLLEVFKDRARELKVVGMAKLWTEYEKARDKQINASEIAKKKSKLIPLVEAGSLRTGAYTISAKGIIKEVEKKEEIIIIDVISVPVLPVSILTNVETGTVRTRLWWKHENRPAHEEIVENRILADRSKILMLASRGLPVDSTNALDVVEYLSVIAAKNDDLIPHDESVSSLGWHNNNKFSPYDPELIIDNITENNTVFQSIKSKGTLEEWVTFMAPHMADKRFHIVMAASFGSVILRLVGALPFILHFWGKTGTGKTVGLMAAASVWGNPAPGAYLRSMDATTNAIMRIAGFLRNLPVIADEMQTVRDKEGNYDKFIMRVSEGVERSRLNSDSSLRPLQEWNCIFICSGEEPIVSIRSGAGAVNRVIEVELDAAEPLFPGSLGNEVANFCRDHYGAAGPELVNHIKALEPDTIRAMYNEHCKTLTAEKLSAKQALSAAAILTASQVISTLIFCDKVEPLHPGDIIPYLKTELTVDPAERAYTALMNRFAANRNRFMSKTETQDAEYHHEPIGEIWGKFIDEKYGQSSIYAVNKGILERELQDIGFQFNAVKKAWADKGYLQKNSQGLYFHQRNEHGTRVEYVYMVNMPE</sequence>
<evidence type="ECO:0000313" key="4">
    <source>
        <dbReference type="Proteomes" id="UP000198896"/>
    </source>
</evidence>
<feature type="domain" description="Cch helix turn helix" evidence="2">
    <location>
        <begin position="829"/>
        <end position="943"/>
    </location>
</feature>
<dbReference type="Pfam" id="PF18662">
    <property type="entry name" value="HTH_56"/>
    <property type="match status" value="1"/>
</dbReference>
<dbReference type="GO" id="GO:0008270">
    <property type="term" value="F:zinc ion binding"/>
    <property type="evidence" value="ECO:0007669"/>
    <property type="project" value="InterPro"/>
</dbReference>
<dbReference type="OrthoDB" id="158067at2"/>
<dbReference type="Gene3D" id="3.90.580.10">
    <property type="entry name" value="Zinc finger, CHC2-type domain"/>
    <property type="match status" value="1"/>
</dbReference>
<dbReference type="InterPro" id="IPR036977">
    <property type="entry name" value="DNA_primase_Znf_CHC2"/>
</dbReference>
<dbReference type="RefSeq" id="WP_093913521.1">
    <property type="nucleotide sequence ID" value="NZ_FONL01000008.1"/>
</dbReference>
<evidence type="ECO:0000259" key="1">
    <source>
        <dbReference type="Pfam" id="PF06048"/>
    </source>
</evidence>